<evidence type="ECO:0000313" key="7">
    <source>
        <dbReference type="EMBL" id="EAY02362.1"/>
    </source>
</evidence>
<evidence type="ECO:0000256" key="1">
    <source>
        <dbReference type="ARBA" id="ARBA00004167"/>
    </source>
</evidence>
<dbReference type="InterPro" id="IPR052250">
    <property type="entry name" value="PDI_TMX3"/>
</dbReference>
<dbReference type="GO" id="GO:0005783">
    <property type="term" value="C:endoplasmic reticulum"/>
    <property type="evidence" value="ECO:0000318"/>
    <property type="project" value="GO_Central"/>
</dbReference>
<gene>
    <name evidence="7" type="ORF">TVAG_054600</name>
</gene>
<dbReference type="KEGG" id="tva:4760199"/>
<dbReference type="GO" id="GO:0003756">
    <property type="term" value="F:protein disulfide isomerase activity"/>
    <property type="evidence" value="ECO:0000318"/>
    <property type="project" value="GO_Central"/>
</dbReference>
<dbReference type="eggNOG" id="KOG0190">
    <property type="taxonomic scope" value="Eukaryota"/>
</dbReference>
<dbReference type="GO" id="GO:0006457">
    <property type="term" value="P:protein folding"/>
    <property type="evidence" value="ECO:0000318"/>
    <property type="project" value="GO_Central"/>
</dbReference>
<dbReference type="PANTHER" id="PTHR46426">
    <property type="entry name" value="PROTEIN DISULFIDE-ISOMERASE TMX3"/>
    <property type="match status" value="1"/>
</dbReference>
<reference evidence="7" key="2">
    <citation type="journal article" date="2007" name="Science">
        <title>Draft genome sequence of the sexually transmitted pathogen Trichomonas vaginalis.</title>
        <authorList>
            <person name="Carlton J.M."/>
            <person name="Hirt R.P."/>
            <person name="Silva J.C."/>
            <person name="Delcher A.L."/>
            <person name="Schatz M."/>
            <person name="Zhao Q."/>
            <person name="Wortman J.R."/>
            <person name="Bidwell S.L."/>
            <person name="Alsmark U.C.M."/>
            <person name="Besteiro S."/>
            <person name="Sicheritz-Ponten T."/>
            <person name="Noel C.J."/>
            <person name="Dacks J.B."/>
            <person name="Foster P.G."/>
            <person name="Simillion C."/>
            <person name="Van de Peer Y."/>
            <person name="Miranda-Saavedra D."/>
            <person name="Barton G.J."/>
            <person name="Westrop G.D."/>
            <person name="Mueller S."/>
            <person name="Dessi D."/>
            <person name="Fiori P.L."/>
            <person name="Ren Q."/>
            <person name="Paulsen I."/>
            <person name="Zhang H."/>
            <person name="Bastida-Corcuera F.D."/>
            <person name="Simoes-Barbosa A."/>
            <person name="Brown M.T."/>
            <person name="Hayes R.D."/>
            <person name="Mukherjee M."/>
            <person name="Okumura C.Y."/>
            <person name="Schneider R."/>
            <person name="Smith A.J."/>
            <person name="Vanacova S."/>
            <person name="Villalvazo M."/>
            <person name="Haas B.J."/>
            <person name="Pertea M."/>
            <person name="Feldblyum T.V."/>
            <person name="Utterback T.R."/>
            <person name="Shu C.L."/>
            <person name="Osoegawa K."/>
            <person name="de Jong P.J."/>
            <person name="Hrdy I."/>
            <person name="Horvathova L."/>
            <person name="Zubacova Z."/>
            <person name="Dolezal P."/>
            <person name="Malik S.B."/>
            <person name="Logsdon J.M. Jr."/>
            <person name="Henze K."/>
            <person name="Gupta A."/>
            <person name="Wang C.C."/>
            <person name="Dunne R.L."/>
            <person name="Upcroft J.A."/>
            <person name="Upcroft P."/>
            <person name="White O."/>
            <person name="Salzberg S.L."/>
            <person name="Tang P."/>
            <person name="Chiu C.-H."/>
            <person name="Lee Y.-S."/>
            <person name="Embley T.M."/>
            <person name="Coombs G.H."/>
            <person name="Mottram J.C."/>
            <person name="Tachezy J."/>
            <person name="Fraser-Liggett C.M."/>
            <person name="Johnson P.J."/>
        </authorList>
    </citation>
    <scope>NUCLEOTIDE SEQUENCE [LARGE SCALE GENOMIC DNA]</scope>
    <source>
        <strain evidence="7">G3</strain>
    </source>
</reference>
<dbReference type="SUPFAM" id="SSF52833">
    <property type="entry name" value="Thioredoxin-like"/>
    <property type="match status" value="2"/>
</dbReference>
<dbReference type="STRING" id="5722.A2EYD5"/>
<dbReference type="AlphaFoldDB" id="A2EYD5"/>
<proteinExistence type="predicted"/>
<evidence type="ECO:0000256" key="2">
    <source>
        <dbReference type="ARBA" id="ARBA00022692"/>
    </source>
</evidence>
<evidence type="ECO:0000313" key="8">
    <source>
        <dbReference type="Proteomes" id="UP000001542"/>
    </source>
</evidence>
<dbReference type="Gene3D" id="3.40.30.10">
    <property type="entry name" value="Glutaredoxin"/>
    <property type="match status" value="2"/>
</dbReference>
<evidence type="ECO:0000256" key="4">
    <source>
        <dbReference type="ARBA" id="ARBA00023136"/>
    </source>
</evidence>
<dbReference type="CDD" id="cd02961">
    <property type="entry name" value="PDI_a_family"/>
    <property type="match status" value="1"/>
</dbReference>
<dbReference type="InterPro" id="IPR013766">
    <property type="entry name" value="Thioredoxin_domain"/>
</dbReference>
<organism evidence="7 8">
    <name type="scientific">Trichomonas vaginalis (strain ATCC PRA-98 / G3)</name>
    <dbReference type="NCBI Taxonomy" id="412133"/>
    <lineage>
        <taxon>Eukaryota</taxon>
        <taxon>Metamonada</taxon>
        <taxon>Parabasalia</taxon>
        <taxon>Trichomonadida</taxon>
        <taxon>Trichomonadidae</taxon>
        <taxon>Trichomonas</taxon>
    </lineage>
</organism>
<dbReference type="Pfam" id="PF13848">
    <property type="entry name" value="Thioredoxin_6"/>
    <property type="match status" value="1"/>
</dbReference>
<evidence type="ECO:0000259" key="6">
    <source>
        <dbReference type="PROSITE" id="PS51352"/>
    </source>
</evidence>
<dbReference type="InterPro" id="IPR036249">
    <property type="entry name" value="Thioredoxin-like_sf"/>
</dbReference>
<accession>A2EYD5</accession>
<dbReference type="OrthoDB" id="1700492at2759"/>
<keyword evidence="2 5" id="KW-0812">Transmembrane</keyword>
<dbReference type="EMBL" id="DS113539">
    <property type="protein sequence ID" value="EAY02362.1"/>
    <property type="molecule type" value="Genomic_DNA"/>
</dbReference>
<comment type="subcellular location">
    <subcellularLocation>
        <location evidence="1">Membrane</location>
        <topology evidence="1">Single-pass membrane protein</topology>
    </subcellularLocation>
</comment>
<feature type="transmembrane region" description="Helical" evidence="5">
    <location>
        <begin position="341"/>
        <end position="366"/>
    </location>
</feature>
<sequence>MLLFLSILQYSTIDITNENEADIFSGKISKTPLFVEFYSPWCHHCSDFYPTWQKLVNISELNTKIQFARVDCPQYSKICDKHNINGYPTMVWYNLKENISVRYTGLNQIPFLQNFLERQLKFPIQFIETETDINKYLHKTNRSSIFLLNYNDDNILANFRAIVLDFRATNALFFAYNSTNQSLHVYREKDSYISYEGNWSNNSLAEFINDNINPLLMPFNNDEFEKSEKNGTFVVLFFLNSSQQHYDFTKIVKKLPANYTYCYLENTDDYLAKFMSISKKMVPCIVIMNAKRNIWRVYRGEFRSDLISNWIQLKDVKWLGPGDGRLSDFWIQVYSLKAQSMFIFVFICILLLIAISLIVFVIASLIHDYLSIPLKNE</sequence>
<dbReference type="VEuPathDB" id="TrichDB:TVAGG3_0774030"/>
<dbReference type="SMR" id="A2EYD5"/>
<keyword evidence="4 5" id="KW-0472">Membrane</keyword>
<dbReference type="Pfam" id="PF00085">
    <property type="entry name" value="Thioredoxin"/>
    <property type="match status" value="1"/>
</dbReference>
<dbReference type="PROSITE" id="PS51352">
    <property type="entry name" value="THIOREDOXIN_2"/>
    <property type="match status" value="1"/>
</dbReference>
<dbReference type="GO" id="GO:0016020">
    <property type="term" value="C:membrane"/>
    <property type="evidence" value="ECO:0007669"/>
    <property type="project" value="UniProtKB-SubCell"/>
</dbReference>
<dbReference type="InParanoid" id="A2EYD5"/>
<dbReference type="VEuPathDB" id="TrichDB:TVAG_054600"/>
<keyword evidence="3 5" id="KW-1133">Transmembrane helix</keyword>
<name>A2EYD5_TRIV3</name>
<dbReference type="OMA" id="HCKRIWN"/>
<evidence type="ECO:0000256" key="5">
    <source>
        <dbReference type="SAM" id="Phobius"/>
    </source>
</evidence>
<protein>
    <submittedName>
        <fullName evidence="7">Thioredoxin family protein</fullName>
    </submittedName>
</protein>
<dbReference type="RefSeq" id="XP_001330629.1">
    <property type="nucleotide sequence ID" value="XM_001330593.1"/>
</dbReference>
<reference evidence="7" key="1">
    <citation type="submission" date="2006-10" db="EMBL/GenBank/DDBJ databases">
        <authorList>
            <person name="Amadeo P."/>
            <person name="Zhao Q."/>
            <person name="Wortman J."/>
            <person name="Fraser-Liggett C."/>
            <person name="Carlton J."/>
        </authorList>
    </citation>
    <scope>NUCLEOTIDE SEQUENCE</scope>
    <source>
        <strain evidence="7">G3</strain>
    </source>
</reference>
<dbReference type="Proteomes" id="UP000001542">
    <property type="component" value="Unassembled WGS sequence"/>
</dbReference>
<keyword evidence="8" id="KW-1185">Reference proteome</keyword>
<feature type="domain" description="Thioredoxin" evidence="6">
    <location>
        <begin position="1"/>
        <end position="121"/>
    </location>
</feature>
<evidence type="ECO:0000256" key="3">
    <source>
        <dbReference type="ARBA" id="ARBA00022989"/>
    </source>
</evidence>
<dbReference type="PANTHER" id="PTHR46426:SF1">
    <property type="entry name" value="PROTEIN DISULFIDE-ISOMERASE TMX3"/>
    <property type="match status" value="1"/>
</dbReference>